<feature type="compositionally biased region" description="Gly residues" evidence="20">
    <location>
        <begin position="755"/>
        <end position="765"/>
    </location>
</feature>
<dbReference type="InterPro" id="IPR004827">
    <property type="entry name" value="bZIP"/>
</dbReference>
<dbReference type="Proteomes" id="UP000244309">
    <property type="component" value="Unassembled WGS sequence"/>
</dbReference>
<name>A0A2V1ANJ0_9ASCO</name>
<comment type="catalytic activity">
    <reaction evidence="15">
        <text>N(4)-(alpha-D-Man-(1-&gt;2)-alpha-D-Man-(1-&gt;2)-alpha-D-Man-(1-&gt;3)-[alpha-D-Man-(1-&gt;2)-alpha-D-Man-(1-&gt;3)-[alpha-D-Man-(1-&gt;2)-alpha-D-Man-(1-&gt;6)]-alpha-D-Man-(1-&gt;6)]-beta-D-Man-(1-&gt;4)-beta-D-GlcNAc-(1-&gt;4)-beta-D-GlcNAc)-L-asparaginyl-[protein] (N-glucan mannose isomer 9A1,2,3B1,2,3) + 4 H2O = N(4)-(alpha-D-Man-(1-&gt;3)-[alpha-D-Man-(1-&gt;3)-[alpha-D-Man-(1-&gt;6)]-alpha-D-Man-(1-&gt;6)]-beta-D-Man-(1-&gt;4)-beta-D-GlcNAc-(1-&gt;4)-beta-D-GlcNAc)-L-asparaginyl-[protein] (N-glucan mannose isomer 5A1,2) + 4 beta-D-mannose</text>
        <dbReference type="Rhea" id="RHEA:56008"/>
        <dbReference type="Rhea" id="RHEA-COMP:14356"/>
        <dbReference type="Rhea" id="RHEA-COMP:14367"/>
        <dbReference type="ChEBI" id="CHEBI:15377"/>
        <dbReference type="ChEBI" id="CHEBI:28563"/>
        <dbReference type="ChEBI" id="CHEBI:59087"/>
        <dbReference type="ChEBI" id="CHEBI:139493"/>
        <dbReference type="EC" id="3.2.1.113"/>
    </reaction>
</comment>
<feature type="compositionally biased region" description="Polar residues" evidence="20">
    <location>
        <begin position="1195"/>
        <end position="1214"/>
    </location>
</feature>
<dbReference type="VEuPathDB" id="FungiDB:CXQ85_003285"/>
<keyword evidence="7 19" id="KW-0378">Hydrolase</keyword>
<evidence type="ECO:0000256" key="19">
    <source>
        <dbReference type="RuleBase" id="RU361193"/>
    </source>
</evidence>
<dbReference type="RefSeq" id="XP_025340379.1">
    <property type="nucleotide sequence ID" value="XM_025486931.1"/>
</dbReference>
<dbReference type="GO" id="GO:0006357">
    <property type="term" value="P:regulation of transcription by RNA polymerase II"/>
    <property type="evidence" value="ECO:0007669"/>
    <property type="project" value="UniProtKB-ARBA"/>
</dbReference>
<feature type="binding site" evidence="17">
    <location>
        <position position="494"/>
    </location>
    <ligand>
        <name>Ca(2+)</name>
        <dbReference type="ChEBI" id="CHEBI:29108"/>
    </ligand>
</feature>
<evidence type="ECO:0000313" key="22">
    <source>
        <dbReference type="EMBL" id="PVH19439.1"/>
    </source>
</evidence>
<evidence type="ECO:0000256" key="20">
    <source>
        <dbReference type="SAM" id="MobiDB-lite"/>
    </source>
</evidence>
<dbReference type="PANTHER" id="PTHR11742">
    <property type="entry name" value="MANNOSYL-OLIGOSACCHARIDE ALPHA-1,2-MANNOSIDASE-RELATED"/>
    <property type="match status" value="1"/>
</dbReference>
<dbReference type="PANTHER" id="PTHR11742:SF55">
    <property type="entry name" value="ENDOPLASMIC RETICULUM MANNOSYL-OLIGOSACCHARIDE 1,2-ALPHA-MANNOSIDASE"/>
    <property type="match status" value="1"/>
</dbReference>
<dbReference type="GeneID" id="37008616"/>
<evidence type="ECO:0000256" key="13">
    <source>
        <dbReference type="ARBA" id="ARBA00023242"/>
    </source>
</evidence>
<dbReference type="SUPFAM" id="SSF48225">
    <property type="entry name" value="Seven-hairpin glycosidases"/>
    <property type="match status" value="1"/>
</dbReference>
<feature type="compositionally biased region" description="Pro residues" evidence="20">
    <location>
        <begin position="881"/>
        <end position="895"/>
    </location>
</feature>
<reference evidence="22 23" key="1">
    <citation type="submission" date="2017-12" db="EMBL/GenBank/DDBJ databases">
        <title>Genome Sequence of a Multidrug-Resistant Candida haemulonii Isolate from a Patient with Chronic Leg Ulcers in Israel.</title>
        <authorList>
            <person name="Chow N.A."/>
            <person name="Gade L."/>
            <person name="Batra D."/>
            <person name="Rowe L.A."/>
            <person name="Ben-Ami R."/>
            <person name="Loparev V.N."/>
            <person name="Litvintseva A.P."/>
        </authorList>
    </citation>
    <scope>NUCLEOTIDE SEQUENCE [LARGE SCALE GENOMIC DNA]</scope>
    <source>
        <strain evidence="22 23">B11899</strain>
    </source>
</reference>
<keyword evidence="9" id="KW-0805">Transcription regulation</keyword>
<keyword evidence="13" id="KW-0539">Nucleus</keyword>
<feature type="compositionally biased region" description="Basic and acidic residues" evidence="20">
    <location>
        <begin position="537"/>
        <end position="547"/>
    </location>
</feature>
<dbReference type="Gene3D" id="1.50.10.10">
    <property type="match status" value="1"/>
</dbReference>
<feature type="region of interest" description="Disordered" evidence="20">
    <location>
        <begin position="812"/>
        <end position="981"/>
    </location>
</feature>
<evidence type="ECO:0000256" key="11">
    <source>
        <dbReference type="ARBA" id="ARBA00023157"/>
    </source>
</evidence>
<keyword evidence="12" id="KW-0804">Transcription</keyword>
<evidence type="ECO:0000256" key="6">
    <source>
        <dbReference type="ARBA" id="ARBA00022723"/>
    </source>
</evidence>
<dbReference type="GO" id="GO:0005509">
    <property type="term" value="F:calcium ion binding"/>
    <property type="evidence" value="ECO:0007669"/>
    <property type="project" value="InterPro"/>
</dbReference>
<evidence type="ECO:0000313" key="23">
    <source>
        <dbReference type="Proteomes" id="UP000244309"/>
    </source>
</evidence>
<evidence type="ECO:0000256" key="17">
    <source>
        <dbReference type="PIRSR" id="PIRSR601382-2"/>
    </source>
</evidence>
<feature type="active site" description="Proton donor" evidence="16">
    <location>
        <position position="375"/>
    </location>
</feature>
<dbReference type="GO" id="GO:0005783">
    <property type="term" value="C:endoplasmic reticulum"/>
    <property type="evidence" value="ECO:0007669"/>
    <property type="project" value="TreeGrafter"/>
</dbReference>
<comment type="caution">
    <text evidence="22">The sequence shown here is derived from an EMBL/GenBank/DDBJ whole genome shotgun (WGS) entry which is preliminary data.</text>
</comment>
<dbReference type="PRINTS" id="PR00747">
    <property type="entry name" value="GLYHDRLASE47"/>
</dbReference>
<dbReference type="SMART" id="SM00338">
    <property type="entry name" value="BRLZ"/>
    <property type="match status" value="1"/>
</dbReference>
<dbReference type="FunFam" id="1.20.5.170:FF:000053">
    <property type="entry name" value="BZIP transcription factor AtfA"/>
    <property type="match status" value="1"/>
</dbReference>
<feature type="region of interest" description="Disordered" evidence="20">
    <location>
        <begin position="1191"/>
        <end position="1218"/>
    </location>
</feature>
<feature type="disulfide bond" evidence="18">
    <location>
        <begin position="318"/>
        <end position="361"/>
    </location>
</feature>
<feature type="domain" description="BZIP" evidence="21">
    <location>
        <begin position="978"/>
        <end position="1041"/>
    </location>
</feature>
<evidence type="ECO:0000256" key="2">
    <source>
        <dbReference type="ARBA" id="ARBA00004123"/>
    </source>
</evidence>
<feature type="compositionally biased region" description="Low complexity" evidence="20">
    <location>
        <begin position="655"/>
        <end position="667"/>
    </location>
</feature>
<organism evidence="22 23">
    <name type="scientific">Candidozyma haemuli</name>
    <dbReference type="NCBI Taxonomy" id="45357"/>
    <lineage>
        <taxon>Eukaryota</taxon>
        <taxon>Fungi</taxon>
        <taxon>Dikarya</taxon>
        <taxon>Ascomycota</taxon>
        <taxon>Saccharomycotina</taxon>
        <taxon>Pichiomycetes</taxon>
        <taxon>Metschnikowiaceae</taxon>
        <taxon>Candidozyma</taxon>
    </lineage>
</organism>
<gene>
    <name evidence="22" type="ORF">CXQ85_003285</name>
</gene>
<sequence>MLLKGLASTVVVYFFYLILFSSKSPRSAFKKNWTSAKNEVRDVFLESWHAYEDAAFGKDVYHPVKGTGENMGPKPLGWIIVDSLDTMLIMDAEEEFKRAKEWVRSDLNYHFDYDVNVFETTIRMLGGLLSAFHFSNDDIFLDRAADLANALIGGFNSPSGLPYSSVNLLSGEGLKNHVDNGASSTAEVATLQLEFKYLAKLTGEELYWKKAEEIMKVLDANQPQDGLVPIYVNPETGKYQGNLIRMGSRGDSYYEYLLKQYLQTEQQEPIYWKMYKESVEGVKTRMTRKSQPNGLTFIGELPRGVGGNLSPKMDHLVCFYGGLLALGATGGKTLQEAKLQPNWDSDKEQDFKFGEELTHTCYKMYADVVTGLSPEIVVFNEDASKERDFYIKPADTHNLQRPETVESIYYLYKLTGDEKYRKWGYEIFQSFIRHTKVVSKNGKTTYSTLKDVTSLQPSFGDNMESFWLAETLKYLYLLFDDENKVPLDRYVFNTEAHPFPRFEMGSLFKTGWQRPFDDPRNAVRFSDAIGAPQQTTKKSEPPVDKKNIPKAAPAAKKIDEEVAEEMKKDPSLKEDADKIKKAEQESKNSFDLELNPFERSFAPTDQRLRSGANQAPPASVAPGEPHMVNGQKAKLPHDKPEETPTSSASSKLEQAPSAHSTATSASPVPDGQASAERENTEPGSAGSNKHNLRLSNFQSVAASENRLPGLTPPIFTPGGRRLPPIHLSPNAAMGTPDTPGSSLWSSLLSATNGQGHEGQGQGQGQGSNYAQFANMMRKSGLTPNDSNLRSGFTPGVGHQTFNFGHIPGLTPGGLGNGQMTPGLSSFLGLSHHQGSQPEGVPPVGQNQSPSSHPNQAHRQPPPPHPPQQQHFQPPQQARAPPAGPPAPAQGPPAPAPAQSQAQAQAQAPPVGAPAGPEPTFAIPTEPARPMPVVKQEEDTAAVKEPPAKKAKTSGGAKSKKEKKKEEKKKPATPVDEEEEKRKQFLERNRVAASKCRQRKKQLFQKMEDELSFYSTGYRELSAQVTQLREQLLTLRGVVTSLKNSPVLINAVGGYQQLQSIIGQTDYIAQAAVNSQPNFHSMPSTIPTTLNASSQASSQSPPSDNKAGMKYMGPSPGQGPQEPPQDHQHQPPQPQHMQADGQQLVQGQNQGMVQMPYQGPNVSIPPGAPVEEVPRHFSGEMNGMGNMQQQMDGNGLRNSSSTSNLQNNKMDSSGYQGLRNVASMANLQHN</sequence>
<evidence type="ECO:0000256" key="8">
    <source>
        <dbReference type="ARBA" id="ARBA00022837"/>
    </source>
</evidence>
<dbReference type="EC" id="3.2.1.-" evidence="19"/>
<feature type="compositionally biased region" description="Low complexity" evidence="20">
    <location>
        <begin position="896"/>
        <end position="918"/>
    </location>
</feature>
<keyword evidence="8 17" id="KW-0106">Calcium</keyword>
<dbReference type="Gene3D" id="1.20.5.170">
    <property type="match status" value="1"/>
</dbReference>
<dbReference type="EMBL" id="PKFO01000002">
    <property type="protein sequence ID" value="PVH19439.1"/>
    <property type="molecule type" value="Genomic_DNA"/>
</dbReference>
<dbReference type="GO" id="GO:0005975">
    <property type="term" value="P:carbohydrate metabolic process"/>
    <property type="evidence" value="ECO:0007669"/>
    <property type="project" value="InterPro"/>
</dbReference>
<feature type="compositionally biased region" description="Basic and acidic residues" evidence="20">
    <location>
        <begin position="934"/>
        <end position="947"/>
    </location>
</feature>
<evidence type="ECO:0000259" key="21">
    <source>
        <dbReference type="PROSITE" id="PS50217"/>
    </source>
</evidence>
<dbReference type="OrthoDB" id="8118055at2759"/>
<evidence type="ECO:0000256" key="12">
    <source>
        <dbReference type="ARBA" id="ARBA00023163"/>
    </source>
</evidence>
<evidence type="ECO:0000256" key="7">
    <source>
        <dbReference type="ARBA" id="ARBA00022801"/>
    </source>
</evidence>
<comment type="pathway">
    <text evidence="3">Protein modification; protein glycosylation.</text>
</comment>
<evidence type="ECO:0000256" key="10">
    <source>
        <dbReference type="ARBA" id="ARBA00023125"/>
    </source>
</evidence>
<dbReference type="AlphaFoldDB" id="A0A2V1ANJ0"/>
<dbReference type="GO" id="GO:0003677">
    <property type="term" value="F:DNA binding"/>
    <property type="evidence" value="ECO:0007669"/>
    <property type="project" value="UniProtKB-KW"/>
</dbReference>
<feature type="compositionally biased region" description="Polar residues" evidence="20">
    <location>
        <begin position="738"/>
        <end position="752"/>
    </location>
</feature>
<keyword evidence="10" id="KW-0238">DNA-binding</keyword>
<evidence type="ECO:0000256" key="14">
    <source>
        <dbReference type="ARBA" id="ARBA00047669"/>
    </source>
</evidence>
<proteinExistence type="inferred from homology"/>
<feature type="compositionally biased region" description="Polar residues" evidence="20">
    <location>
        <begin position="681"/>
        <end position="702"/>
    </location>
</feature>
<feature type="compositionally biased region" description="Polar residues" evidence="20">
    <location>
        <begin position="643"/>
        <end position="652"/>
    </location>
</feature>
<dbReference type="InterPro" id="IPR046347">
    <property type="entry name" value="bZIP_sf"/>
</dbReference>
<evidence type="ECO:0000256" key="16">
    <source>
        <dbReference type="PIRSR" id="PIRSR601382-1"/>
    </source>
</evidence>
<dbReference type="InterPro" id="IPR050749">
    <property type="entry name" value="Glycosyl_Hydrolase_47"/>
</dbReference>
<feature type="compositionally biased region" description="Basic and acidic residues" evidence="20">
    <location>
        <begin position="556"/>
        <end position="590"/>
    </location>
</feature>
<comment type="similarity">
    <text evidence="5 19">Belongs to the glycosyl hydrolase 47 family.</text>
</comment>
<feature type="region of interest" description="Disordered" evidence="20">
    <location>
        <begin position="1078"/>
        <end position="1141"/>
    </location>
</feature>
<dbReference type="GO" id="GO:0003700">
    <property type="term" value="F:DNA-binding transcription factor activity"/>
    <property type="evidence" value="ECO:0007669"/>
    <property type="project" value="InterPro"/>
</dbReference>
<dbReference type="InterPro" id="IPR036026">
    <property type="entry name" value="Seven-hairpin_glycosidases"/>
</dbReference>
<dbReference type="GO" id="GO:0004571">
    <property type="term" value="F:mannosyl-oligosaccharide 1,2-alpha-mannosidase activity"/>
    <property type="evidence" value="ECO:0007669"/>
    <property type="project" value="UniProtKB-EC"/>
</dbReference>
<dbReference type="PROSITE" id="PS50217">
    <property type="entry name" value="BZIP"/>
    <property type="match status" value="1"/>
</dbReference>
<evidence type="ECO:0000256" key="3">
    <source>
        <dbReference type="ARBA" id="ARBA00004922"/>
    </source>
</evidence>
<evidence type="ECO:0000256" key="5">
    <source>
        <dbReference type="ARBA" id="ARBA00007658"/>
    </source>
</evidence>
<keyword evidence="6 17" id="KW-0479">Metal-binding</keyword>
<comment type="similarity">
    <text evidence="4">Belongs to the bZIP family.</text>
</comment>
<dbReference type="GO" id="GO:0005634">
    <property type="term" value="C:nucleus"/>
    <property type="evidence" value="ECO:0007669"/>
    <property type="project" value="UniProtKB-SubCell"/>
</dbReference>
<dbReference type="Pfam" id="PF01532">
    <property type="entry name" value="Glyco_hydro_47"/>
    <property type="match status" value="1"/>
</dbReference>
<keyword evidence="11 18" id="KW-1015">Disulfide bond</keyword>
<evidence type="ECO:0000256" key="4">
    <source>
        <dbReference type="ARBA" id="ARBA00007163"/>
    </source>
</evidence>
<feature type="active site" evidence="16">
    <location>
        <position position="251"/>
    </location>
</feature>
<evidence type="ECO:0000256" key="15">
    <source>
        <dbReference type="ARBA" id="ARBA00048605"/>
    </source>
</evidence>
<comment type="cofactor">
    <cofactor evidence="1 17">
        <name>Ca(2+)</name>
        <dbReference type="ChEBI" id="CHEBI:29108"/>
    </cofactor>
</comment>
<accession>A0A2V1ANJ0</accession>
<feature type="compositionally biased region" description="Polar residues" evidence="20">
    <location>
        <begin position="1078"/>
        <end position="1090"/>
    </location>
</feature>
<dbReference type="CDD" id="cd14687">
    <property type="entry name" value="bZIP_ATF2"/>
    <property type="match status" value="1"/>
</dbReference>
<feature type="active site" evidence="16">
    <location>
        <position position="403"/>
    </location>
</feature>
<comment type="catalytic activity">
    <reaction evidence="14">
        <text>N(4)-(alpha-D-Man-(1-&gt;2)-alpha-D-Man-(1-&gt;2)-alpha-D-Man-(1-&gt;3)-[alpha-D-Man-(1-&gt;3)-[alpha-D-Man-(1-&gt;2)-alpha-D-Man-(1-&gt;6)]-alpha-D-Man-(1-&gt;6)]-beta-D-Man-(1-&gt;4)-beta-D-GlcNAc-(1-&gt;4)-beta-D-GlcNAc)-L-asparaginyl-[protein] (N-glucan mannose isomer 8A1,2,3B1,3) + 3 H2O = N(4)-(alpha-D-Man-(1-&gt;3)-[alpha-D-Man-(1-&gt;3)-[alpha-D-Man-(1-&gt;6)]-alpha-D-Man-(1-&gt;6)]-beta-D-Man-(1-&gt;4)-beta-D-GlcNAc-(1-&gt;4)-beta-D-GlcNAc)-L-asparaginyl-[protein] (N-glucan mannose isomer 5A1,2) + 3 beta-D-mannose</text>
        <dbReference type="Rhea" id="RHEA:56028"/>
        <dbReference type="Rhea" id="RHEA-COMP:14358"/>
        <dbReference type="Rhea" id="RHEA-COMP:14367"/>
        <dbReference type="ChEBI" id="CHEBI:15377"/>
        <dbReference type="ChEBI" id="CHEBI:28563"/>
        <dbReference type="ChEBI" id="CHEBI:59087"/>
        <dbReference type="ChEBI" id="CHEBI:60628"/>
        <dbReference type="EC" id="3.2.1.113"/>
    </reaction>
</comment>
<keyword evidence="19" id="KW-0326">Glycosidase</keyword>
<protein>
    <recommendedName>
        <fullName evidence="19">alpha-1,2-Mannosidase</fullName>
        <ecNumber evidence="19">3.2.1.-</ecNumber>
    </recommendedName>
</protein>
<dbReference type="InterPro" id="IPR012341">
    <property type="entry name" value="6hp_glycosidase-like_sf"/>
</dbReference>
<dbReference type="GO" id="GO:0016020">
    <property type="term" value="C:membrane"/>
    <property type="evidence" value="ECO:0007669"/>
    <property type="project" value="InterPro"/>
</dbReference>
<dbReference type="InterPro" id="IPR001382">
    <property type="entry name" value="Glyco_hydro_47"/>
</dbReference>
<keyword evidence="23" id="KW-1185">Reference proteome</keyword>
<dbReference type="SUPFAM" id="SSF57959">
    <property type="entry name" value="Leucine zipper domain"/>
    <property type="match status" value="1"/>
</dbReference>
<feature type="compositionally biased region" description="Low complexity" evidence="20">
    <location>
        <begin position="1091"/>
        <end position="1102"/>
    </location>
</feature>
<dbReference type="GO" id="GO:0036503">
    <property type="term" value="P:ERAD pathway"/>
    <property type="evidence" value="ECO:0007669"/>
    <property type="project" value="UniProtKB-ARBA"/>
</dbReference>
<evidence type="ECO:0000256" key="1">
    <source>
        <dbReference type="ARBA" id="ARBA00001913"/>
    </source>
</evidence>
<dbReference type="STRING" id="45357.A0A2V1ANJ0"/>
<evidence type="ECO:0000256" key="9">
    <source>
        <dbReference type="ARBA" id="ARBA00023015"/>
    </source>
</evidence>
<feature type="region of interest" description="Disordered" evidence="20">
    <location>
        <begin position="527"/>
        <end position="766"/>
    </location>
</feature>
<feature type="compositionally biased region" description="Low complexity" evidence="20">
    <location>
        <begin position="867"/>
        <end position="880"/>
    </location>
</feature>
<feature type="active site" description="Proton donor" evidence="16">
    <location>
        <position position="119"/>
    </location>
</feature>
<comment type="subcellular location">
    <subcellularLocation>
        <location evidence="2">Nucleus</location>
    </subcellularLocation>
</comment>
<evidence type="ECO:0000256" key="18">
    <source>
        <dbReference type="PIRSR" id="PIRSR601382-3"/>
    </source>
</evidence>